<protein>
    <submittedName>
        <fullName evidence="1">Uncharacterized protein</fullName>
    </submittedName>
</protein>
<name>A0A150LGW3_9BACI</name>
<organism evidence="1 2">
    <name type="scientific">Caldibacillus debilis</name>
    <dbReference type="NCBI Taxonomy" id="301148"/>
    <lineage>
        <taxon>Bacteria</taxon>
        <taxon>Bacillati</taxon>
        <taxon>Bacillota</taxon>
        <taxon>Bacilli</taxon>
        <taxon>Bacillales</taxon>
        <taxon>Bacillaceae</taxon>
        <taxon>Caldibacillus</taxon>
    </lineage>
</organism>
<reference evidence="1 2" key="1">
    <citation type="submission" date="2016-01" db="EMBL/GenBank/DDBJ databases">
        <title>Draft Genome Sequences of Seven Thermophilic Sporeformers Isolated from Foods.</title>
        <authorList>
            <person name="Berendsen E.M."/>
            <person name="Wells-Bennik M.H."/>
            <person name="Krawcyk A.O."/>
            <person name="De Jong A."/>
            <person name="Holsappel S."/>
            <person name="Eijlander R.T."/>
            <person name="Kuipers O.P."/>
        </authorList>
    </citation>
    <scope>NUCLEOTIDE SEQUENCE [LARGE SCALE GENOMIC DNA]</scope>
    <source>
        <strain evidence="1 2">B4135</strain>
    </source>
</reference>
<evidence type="ECO:0000313" key="1">
    <source>
        <dbReference type="EMBL" id="KYD11633.1"/>
    </source>
</evidence>
<dbReference type="Proteomes" id="UP000075683">
    <property type="component" value="Unassembled WGS sequence"/>
</dbReference>
<evidence type="ECO:0000313" key="2">
    <source>
        <dbReference type="Proteomes" id="UP000075683"/>
    </source>
</evidence>
<dbReference type="AlphaFoldDB" id="A0A150LGW3"/>
<proteinExistence type="predicted"/>
<gene>
    <name evidence="1" type="ORF">B4135_3185</name>
</gene>
<accession>A0A150LGW3</accession>
<sequence>MEAGIRGLPGLFGDICVEPVSQVRIKMRADPEYPVKMR</sequence>
<dbReference type="STRING" id="301148.B4135_3185"/>
<comment type="caution">
    <text evidence="1">The sequence shown here is derived from an EMBL/GenBank/DDBJ whole genome shotgun (WGS) entry which is preliminary data.</text>
</comment>
<dbReference type="EMBL" id="LQYT01000108">
    <property type="protein sequence ID" value="KYD11633.1"/>
    <property type="molecule type" value="Genomic_DNA"/>
</dbReference>